<protein>
    <submittedName>
        <fullName evidence="3 4">DEP domain-containing protein</fullName>
    </submittedName>
</protein>
<dbReference type="CDD" id="cd04371">
    <property type="entry name" value="DEP"/>
    <property type="match status" value="1"/>
</dbReference>
<accession>A0A0K0DYS0</accession>
<dbReference type="InterPro" id="IPR036390">
    <property type="entry name" value="WH_DNA-bd_sf"/>
</dbReference>
<feature type="domain" description="DEP" evidence="1">
    <location>
        <begin position="45"/>
        <end position="128"/>
    </location>
</feature>
<dbReference type="SUPFAM" id="SSF46785">
    <property type="entry name" value="Winged helix' DNA-binding domain"/>
    <property type="match status" value="1"/>
</dbReference>
<dbReference type="SMART" id="SM00049">
    <property type="entry name" value="DEP"/>
    <property type="match status" value="1"/>
</dbReference>
<dbReference type="InterPro" id="IPR000591">
    <property type="entry name" value="DEP_dom"/>
</dbReference>
<dbReference type="PANTHER" id="PTHR16206:SF4">
    <property type="entry name" value="PROTEIN LET-99"/>
    <property type="match status" value="1"/>
</dbReference>
<dbReference type="Gene3D" id="1.10.10.10">
    <property type="entry name" value="Winged helix-like DNA-binding domain superfamily/Winged helix DNA-binding domain"/>
    <property type="match status" value="1"/>
</dbReference>
<evidence type="ECO:0000259" key="1">
    <source>
        <dbReference type="PROSITE" id="PS50186"/>
    </source>
</evidence>
<dbReference type="InterPro" id="IPR036388">
    <property type="entry name" value="WH-like_DNA-bd_sf"/>
</dbReference>
<reference evidence="3" key="1">
    <citation type="submission" date="2015-08" db="UniProtKB">
        <authorList>
            <consortium name="WormBaseParasite"/>
        </authorList>
    </citation>
    <scope>IDENTIFICATION</scope>
</reference>
<name>A0A0K0DYS0_STRER</name>
<dbReference type="WBParaSite" id="SSTP_0000238600.1">
    <property type="protein sequence ID" value="SSTP_0000238600.1"/>
    <property type="gene ID" value="SSTP_0000238600"/>
</dbReference>
<proteinExistence type="predicted"/>
<dbReference type="Pfam" id="PF00610">
    <property type="entry name" value="DEP"/>
    <property type="match status" value="1"/>
</dbReference>
<keyword evidence="2" id="KW-1185">Reference proteome</keyword>
<dbReference type="PANTHER" id="PTHR16206">
    <property type="entry name" value="DEP DOMAIN-CONTAINING"/>
    <property type="match status" value="1"/>
</dbReference>
<dbReference type="WBParaSite" id="TCONS_00011932.p1">
    <property type="protein sequence ID" value="TCONS_00011932.p1"/>
    <property type="gene ID" value="XLOC_007018"/>
</dbReference>
<organism evidence="3">
    <name type="scientific">Strongyloides stercoralis</name>
    <name type="common">Threadworm</name>
    <dbReference type="NCBI Taxonomy" id="6248"/>
    <lineage>
        <taxon>Eukaryota</taxon>
        <taxon>Metazoa</taxon>
        <taxon>Ecdysozoa</taxon>
        <taxon>Nematoda</taxon>
        <taxon>Chromadorea</taxon>
        <taxon>Rhabditida</taxon>
        <taxon>Tylenchina</taxon>
        <taxon>Panagrolaimomorpha</taxon>
        <taxon>Strongyloidoidea</taxon>
        <taxon>Strongyloididae</taxon>
        <taxon>Strongyloides</taxon>
    </lineage>
</organism>
<evidence type="ECO:0000313" key="4">
    <source>
        <dbReference type="WBParaSite" id="TCONS_00011932.p1"/>
    </source>
</evidence>
<dbReference type="Proteomes" id="UP000035681">
    <property type="component" value="Unplaced"/>
</dbReference>
<sequence length="752" mass="88100">MSENIVKSSTNDSKYASIINKENLGTAIKNPFKATSIWNDIENTFKKNMPLKKHRAYFSYYEESFTGKEAVDFMIEVLPNILIKKKEISRQSCEQLLQLLMNKKIFYNVRNEMDFTFRDSFSIYKFNSRLPQHIIKVKRSSSVNENTIRRMPLREGDIKAKEIGNKIPVITNIPRPSLSHNDISCLTDEKMVIQPNSLNFNNITTKVDSKQNTFLSRSHSVTINNGTLTPINVLKSFDASNRPAICTHVDKTVFNNKFGTKSNEKIHIEEKMPCNDEISSWKFCILSFLREYLDSRELSYLLPFKINDFQVAFNCERIGSKGIVKCFNQDGEMSSYLLKMMRFLARYPFDTKQLVNSDCQYAGIELETFQNILTELAKMQTVLPNKFNNLLKEIFKSYTNEKYFDKNSNNGDIMIRKVGSTPLRKFMTRNTSKVLNSEFFTRGTKRASFSSYESKKIRKPIPFPISQNNETAQNYNDEIVLPECRKLRLSCDLTNVEEIPLPYFSPNTIKSLNSPYKINNVVDDDILTDLLTYVLLLLPSQTRRKFHIIIRFMNRISSNHCLKLSKFDNNRIFILKKITPLLIRCITDDDIKFNSKLIAFIMDRENILFRIPDQLIRDRESYLHIPESAQMIHERIFKPLMRKDIKLPGYENMLDSPIQYCEKIDVKDFNQQAQSSDKYLEDILNEYLTSKLFSKVEKEKKLKEFKKWYPEIYKKHFPDDSEDVENQPPSSYRSFVKRVKNFVNRGPQPINL</sequence>
<dbReference type="AlphaFoldDB" id="A0A0K0DYS0"/>
<evidence type="ECO:0000313" key="2">
    <source>
        <dbReference type="Proteomes" id="UP000035681"/>
    </source>
</evidence>
<dbReference type="PROSITE" id="PS50186">
    <property type="entry name" value="DEP"/>
    <property type="match status" value="1"/>
</dbReference>
<dbReference type="GO" id="GO:0035556">
    <property type="term" value="P:intracellular signal transduction"/>
    <property type="evidence" value="ECO:0007669"/>
    <property type="project" value="InterPro"/>
</dbReference>
<evidence type="ECO:0000313" key="3">
    <source>
        <dbReference type="WBParaSite" id="SSTP_0000238600.1"/>
    </source>
</evidence>
<dbReference type="STRING" id="6248.A0A0K0DYS0"/>